<dbReference type="Pfam" id="PF22605">
    <property type="entry name" value="IBR_2"/>
    <property type="match status" value="1"/>
</dbReference>
<comment type="catalytic activity">
    <reaction evidence="1">
        <text>[E2 ubiquitin-conjugating enzyme]-S-ubiquitinyl-L-cysteine + [acceptor protein]-L-lysine = [E2 ubiquitin-conjugating enzyme]-L-cysteine + [acceptor protein]-N(6)-ubiquitinyl-L-lysine.</text>
        <dbReference type="EC" id="2.3.2.31"/>
    </reaction>
</comment>
<feature type="domain" description="RING-type" evidence="10">
    <location>
        <begin position="200"/>
        <end position="409"/>
    </location>
</feature>
<name>A0A1J4L5M6_9EUKA</name>
<dbReference type="InterPro" id="IPR054694">
    <property type="entry name" value="Parkin-like_IBR"/>
</dbReference>
<evidence type="ECO:0000313" key="11">
    <source>
        <dbReference type="EMBL" id="OHT17253.1"/>
    </source>
</evidence>
<evidence type="ECO:0000256" key="2">
    <source>
        <dbReference type="ARBA" id="ARBA00004906"/>
    </source>
</evidence>
<evidence type="ECO:0000256" key="5">
    <source>
        <dbReference type="ARBA" id="ARBA00022723"/>
    </source>
</evidence>
<dbReference type="PROSITE" id="PS51873">
    <property type="entry name" value="TRIAD"/>
    <property type="match status" value="1"/>
</dbReference>
<dbReference type="AlphaFoldDB" id="A0A1J4L5M6"/>
<organism evidence="11 12">
    <name type="scientific">Tritrichomonas foetus</name>
    <dbReference type="NCBI Taxonomy" id="1144522"/>
    <lineage>
        <taxon>Eukaryota</taxon>
        <taxon>Metamonada</taxon>
        <taxon>Parabasalia</taxon>
        <taxon>Tritrichomonadida</taxon>
        <taxon>Tritrichomonadidae</taxon>
        <taxon>Tritrichomonas</taxon>
    </lineage>
</organism>
<evidence type="ECO:0000256" key="4">
    <source>
        <dbReference type="ARBA" id="ARBA00022679"/>
    </source>
</evidence>
<dbReference type="Pfam" id="PF01485">
    <property type="entry name" value="IBR"/>
    <property type="match status" value="1"/>
</dbReference>
<dbReference type="GO" id="GO:0008270">
    <property type="term" value="F:zinc ion binding"/>
    <property type="evidence" value="ECO:0007669"/>
    <property type="project" value="UniProtKB-KW"/>
</dbReference>
<evidence type="ECO:0000313" key="12">
    <source>
        <dbReference type="Proteomes" id="UP000179807"/>
    </source>
</evidence>
<comment type="pathway">
    <text evidence="2">Protein modification; protein ubiquitination.</text>
</comment>
<dbReference type="VEuPathDB" id="TrichDB:TRFO_12604"/>
<dbReference type="EC" id="2.3.2.31" evidence="3"/>
<sequence length="565" mass="65373">MDEEIDFAYIDQVSASLRNLLYVEDNYAWFNRMIEYYETNQEFPEDISVDVNNLLAIEISKNPDMNYVREDYKYVVNNYPDGVDQLLYQLFYHETEEVIIEDNGGEECQFDSTDDESEEDYVKIVLTMNDILQKQYETISEIANTLNLHDEAAEVLLKEYNFKEDQIYSQYSGNGEIILSKIGLTHNQASNPIHLQKSTNSDCCGVCFIDGVDLYALPCGHCFCKECWVEYIKTKINNGAFIIRCQEERCKCQITMNDVVQFCGEKIANTYTDFILENNIHSDGNLMHCLRPGCPNVLTSDCVGLCQVATCTCGMRLCWKCKEAAHAPLSCNLLEQWRKITDDEVLEAKWIKENTKPCPKCHERIEKNGGCNHMTCRIDSGGCGFEFCWICGHEWKSHVGDGYNCNKFTDFDSLTENKGTPAFDLKRLSHYHTRFLSHKTSSETEEKNEEKNKMSIINYFENYPKTNEKLPIEEAICLADEIFLTTKTARSVLIWSYPHAFYLDPSDPELKIFQHVQTEVERYLEAMTDLIENNRTRSPSEFRKAMKILACNTEVLNKHVDQYSL</sequence>
<dbReference type="GO" id="GO:0016567">
    <property type="term" value="P:protein ubiquitination"/>
    <property type="evidence" value="ECO:0007669"/>
    <property type="project" value="InterPro"/>
</dbReference>
<dbReference type="EMBL" id="MLAK01000024">
    <property type="protein sequence ID" value="OHT17253.1"/>
    <property type="molecule type" value="Genomic_DNA"/>
</dbReference>
<evidence type="ECO:0000256" key="3">
    <source>
        <dbReference type="ARBA" id="ARBA00012251"/>
    </source>
</evidence>
<dbReference type="Gene3D" id="1.20.120.1750">
    <property type="match status" value="1"/>
</dbReference>
<proteinExistence type="predicted"/>
<dbReference type="PANTHER" id="PTHR11685">
    <property type="entry name" value="RBR FAMILY RING FINGER AND IBR DOMAIN-CONTAINING"/>
    <property type="match status" value="1"/>
</dbReference>
<keyword evidence="7" id="KW-0863">Zinc-finger</keyword>
<evidence type="ECO:0000256" key="9">
    <source>
        <dbReference type="ARBA" id="ARBA00022833"/>
    </source>
</evidence>
<accession>A0A1J4L5M6</accession>
<protein>
    <recommendedName>
        <fullName evidence="3">RBR-type E3 ubiquitin transferase</fullName>
        <ecNumber evidence="3">2.3.2.31</ecNumber>
    </recommendedName>
</protein>
<dbReference type="SMART" id="SM00647">
    <property type="entry name" value="IBR"/>
    <property type="match status" value="2"/>
</dbReference>
<comment type="caution">
    <text evidence="11">The sequence shown here is derived from an EMBL/GenBank/DDBJ whole genome shotgun (WGS) entry which is preliminary data.</text>
</comment>
<dbReference type="Proteomes" id="UP000179807">
    <property type="component" value="Unassembled WGS sequence"/>
</dbReference>
<evidence type="ECO:0000256" key="1">
    <source>
        <dbReference type="ARBA" id="ARBA00001798"/>
    </source>
</evidence>
<dbReference type="SUPFAM" id="SSF57850">
    <property type="entry name" value="RING/U-box"/>
    <property type="match status" value="3"/>
</dbReference>
<dbReference type="InterPro" id="IPR031127">
    <property type="entry name" value="E3_UB_ligase_RBR"/>
</dbReference>
<dbReference type="InterPro" id="IPR002867">
    <property type="entry name" value="IBR_dom"/>
</dbReference>
<evidence type="ECO:0000256" key="8">
    <source>
        <dbReference type="ARBA" id="ARBA00022786"/>
    </source>
</evidence>
<dbReference type="Gene3D" id="3.30.40.10">
    <property type="entry name" value="Zinc/RING finger domain, C3HC4 (zinc finger)"/>
    <property type="match status" value="1"/>
</dbReference>
<keyword evidence="5" id="KW-0479">Metal-binding</keyword>
<keyword evidence="8" id="KW-0833">Ubl conjugation pathway</keyword>
<keyword evidence="6" id="KW-0677">Repeat</keyword>
<dbReference type="GO" id="GO:0061630">
    <property type="term" value="F:ubiquitin protein ligase activity"/>
    <property type="evidence" value="ECO:0007669"/>
    <property type="project" value="UniProtKB-EC"/>
</dbReference>
<evidence type="ECO:0000256" key="6">
    <source>
        <dbReference type="ARBA" id="ARBA00022737"/>
    </source>
</evidence>
<evidence type="ECO:0000259" key="10">
    <source>
        <dbReference type="PROSITE" id="PS51873"/>
    </source>
</evidence>
<dbReference type="OrthoDB" id="10009520at2759"/>
<dbReference type="InterPro" id="IPR013083">
    <property type="entry name" value="Znf_RING/FYVE/PHD"/>
</dbReference>
<gene>
    <name evidence="11" type="ORF">TRFO_12604</name>
</gene>
<keyword evidence="4" id="KW-0808">Transferase</keyword>
<dbReference type="RefSeq" id="XP_068370389.1">
    <property type="nucleotide sequence ID" value="XM_068496730.1"/>
</dbReference>
<keyword evidence="12" id="KW-1185">Reference proteome</keyword>
<dbReference type="GeneID" id="94831434"/>
<keyword evidence="9" id="KW-0862">Zinc</keyword>
<evidence type="ECO:0000256" key="7">
    <source>
        <dbReference type="ARBA" id="ARBA00022771"/>
    </source>
</evidence>
<dbReference type="InterPro" id="IPR044066">
    <property type="entry name" value="TRIAD_supradom"/>
</dbReference>
<reference evidence="11" key="1">
    <citation type="submission" date="2016-10" db="EMBL/GenBank/DDBJ databases">
        <authorList>
            <person name="Benchimol M."/>
            <person name="Almeida L.G."/>
            <person name="Vasconcelos A.T."/>
            <person name="Perreira-Neves A."/>
            <person name="Rosa I.A."/>
            <person name="Tasca T."/>
            <person name="Bogo M.R."/>
            <person name="de Souza W."/>
        </authorList>
    </citation>
    <scope>NUCLEOTIDE SEQUENCE [LARGE SCALE GENOMIC DNA]</scope>
    <source>
        <strain evidence="11">K</strain>
    </source>
</reference>